<dbReference type="GO" id="GO:0004497">
    <property type="term" value="F:monooxygenase activity"/>
    <property type="evidence" value="ECO:0007669"/>
    <property type="project" value="UniProtKB-KW"/>
</dbReference>
<organism evidence="9 10">
    <name type="scientific">Paenibacillus aquistagni</name>
    <dbReference type="NCBI Taxonomy" id="1852522"/>
    <lineage>
        <taxon>Bacteria</taxon>
        <taxon>Bacillati</taxon>
        <taxon>Bacillota</taxon>
        <taxon>Bacilli</taxon>
        <taxon>Bacillales</taxon>
        <taxon>Paenibacillaceae</taxon>
        <taxon>Paenibacillus</taxon>
    </lineage>
</organism>
<evidence type="ECO:0000256" key="8">
    <source>
        <dbReference type="RuleBase" id="RU000461"/>
    </source>
</evidence>
<gene>
    <name evidence="9" type="ORF">SAMN06295960_1117</name>
</gene>
<dbReference type="InterPro" id="IPR050196">
    <property type="entry name" value="Cytochrome_P450_Monoox"/>
</dbReference>
<dbReference type="RefSeq" id="WP_085493296.1">
    <property type="nucleotide sequence ID" value="NZ_FXAZ01000001.1"/>
</dbReference>
<dbReference type="EMBL" id="FXAZ01000001">
    <property type="protein sequence ID" value="SMG21569.1"/>
    <property type="molecule type" value="Genomic_DNA"/>
</dbReference>
<dbReference type="GO" id="GO:0016705">
    <property type="term" value="F:oxidoreductase activity, acting on paired donors, with incorporation or reduction of molecular oxygen"/>
    <property type="evidence" value="ECO:0007669"/>
    <property type="project" value="InterPro"/>
</dbReference>
<evidence type="ECO:0000256" key="6">
    <source>
        <dbReference type="ARBA" id="ARBA00023033"/>
    </source>
</evidence>
<name>A0A1X7J2U4_9BACL</name>
<dbReference type="InterPro" id="IPR001128">
    <property type="entry name" value="Cyt_P450"/>
</dbReference>
<dbReference type="STRING" id="1852522.SAMN06295960_1117"/>
<dbReference type="AlphaFoldDB" id="A0A1X7J2U4"/>
<keyword evidence="10" id="KW-1185">Reference proteome</keyword>
<evidence type="ECO:0000256" key="7">
    <source>
        <dbReference type="PIRSR" id="PIRSR602401-1"/>
    </source>
</evidence>
<dbReference type="Proteomes" id="UP000193834">
    <property type="component" value="Unassembled WGS sequence"/>
</dbReference>
<evidence type="ECO:0000256" key="1">
    <source>
        <dbReference type="ARBA" id="ARBA00010617"/>
    </source>
</evidence>
<dbReference type="InterPro" id="IPR017972">
    <property type="entry name" value="Cyt_P450_CS"/>
</dbReference>
<evidence type="ECO:0000256" key="3">
    <source>
        <dbReference type="ARBA" id="ARBA00022723"/>
    </source>
</evidence>
<evidence type="ECO:0000256" key="2">
    <source>
        <dbReference type="ARBA" id="ARBA00022617"/>
    </source>
</evidence>
<dbReference type="SUPFAM" id="SSF48264">
    <property type="entry name" value="Cytochrome P450"/>
    <property type="match status" value="1"/>
</dbReference>
<evidence type="ECO:0000313" key="9">
    <source>
        <dbReference type="EMBL" id="SMG21569.1"/>
    </source>
</evidence>
<evidence type="ECO:0000313" key="10">
    <source>
        <dbReference type="Proteomes" id="UP000193834"/>
    </source>
</evidence>
<dbReference type="PANTHER" id="PTHR24291">
    <property type="entry name" value="CYTOCHROME P450 FAMILY 4"/>
    <property type="match status" value="1"/>
</dbReference>
<dbReference type="PRINTS" id="PR00463">
    <property type="entry name" value="EP450I"/>
</dbReference>
<dbReference type="PRINTS" id="PR00385">
    <property type="entry name" value="P450"/>
</dbReference>
<keyword evidence="4 8" id="KW-0560">Oxidoreductase</keyword>
<dbReference type="GO" id="GO:0020037">
    <property type="term" value="F:heme binding"/>
    <property type="evidence" value="ECO:0007669"/>
    <property type="project" value="InterPro"/>
</dbReference>
<dbReference type="InterPro" id="IPR002401">
    <property type="entry name" value="Cyt_P450_E_grp-I"/>
</dbReference>
<comment type="similarity">
    <text evidence="1 8">Belongs to the cytochrome P450 family.</text>
</comment>
<dbReference type="Pfam" id="PF00067">
    <property type="entry name" value="p450"/>
    <property type="match status" value="1"/>
</dbReference>
<accession>A0A1X7J2U4</accession>
<keyword evidence="6 8" id="KW-0503">Monooxygenase</keyword>
<comment type="cofactor">
    <cofactor evidence="7">
        <name>heme</name>
        <dbReference type="ChEBI" id="CHEBI:30413"/>
    </cofactor>
</comment>
<feature type="binding site" description="axial binding residue" evidence="7">
    <location>
        <position position="395"/>
    </location>
    <ligand>
        <name>heme</name>
        <dbReference type="ChEBI" id="CHEBI:30413"/>
    </ligand>
    <ligandPart>
        <name>Fe</name>
        <dbReference type="ChEBI" id="CHEBI:18248"/>
    </ligandPart>
</feature>
<keyword evidence="3 7" id="KW-0479">Metal-binding</keyword>
<dbReference type="CDD" id="cd11053">
    <property type="entry name" value="CYP110-like"/>
    <property type="match status" value="1"/>
</dbReference>
<dbReference type="PANTHER" id="PTHR24291:SF50">
    <property type="entry name" value="BIFUNCTIONAL ALBAFLAVENONE MONOOXYGENASE_TERPENE SYNTHASE"/>
    <property type="match status" value="1"/>
</dbReference>
<proteinExistence type="inferred from homology"/>
<protein>
    <submittedName>
        <fullName evidence="9">Cytochrome P450</fullName>
    </submittedName>
</protein>
<dbReference type="OrthoDB" id="9789468at2"/>
<sequence>MPDDLAANSTNFTIPGPQRTTLSMLRFYRAPLTFQQCIHHDYGNIVAIGQRNRPRYVFAFGPELNREILTSSDTFEISSALLKVPKHNELGQLFYHNLSLMKGEQHKQHRRLMQPAFHHQQIRYYEASILNETKHIAKEWEHRSIIDLNLEMKNLTQRIAMKTLFGLTDEKQIEALGKHVHQLTQSILWVTLVPIYFPFTPYWRALRQARIIQTILNSLIEHKRKEVKATDVFASLVQAHDEDGTALTDSELIGHAFTLFVAGHETTANALSWTIFLLQQHPQAMTRVIEEIDGLQTDEDITTYVRSTSTFLEHAIKESLRLLPPASIGVRVTHSACQLSNYHIPANTQIFYSPFITHRLPELYEDPHRFKPERWGGIKPSPYEYIPFSAGPHMCIGWSFAMHEMKIVLTILLKRYAFTIQQQTPITPNLMMRPVKGMPMRISPQRYSFKRVSVKGTINQLIDWST</sequence>
<evidence type="ECO:0000256" key="4">
    <source>
        <dbReference type="ARBA" id="ARBA00023002"/>
    </source>
</evidence>
<keyword evidence="2 7" id="KW-0349">Heme</keyword>
<reference evidence="9 10" key="1">
    <citation type="submission" date="2017-04" db="EMBL/GenBank/DDBJ databases">
        <authorList>
            <person name="Afonso C.L."/>
            <person name="Miller P.J."/>
            <person name="Scott M.A."/>
            <person name="Spackman E."/>
            <person name="Goraichik I."/>
            <person name="Dimitrov K.M."/>
            <person name="Suarez D.L."/>
            <person name="Swayne D.E."/>
        </authorList>
    </citation>
    <scope>NUCLEOTIDE SEQUENCE [LARGE SCALE GENOMIC DNA]</scope>
    <source>
        <strain evidence="9 10">11</strain>
    </source>
</reference>
<evidence type="ECO:0000256" key="5">
    <source>
        <dbReference type="ARBA" id="ARBA00023004"/>
    </source>
</evidence>
<dbReference type="PROSITE" id="PS00086">
    <property type="entry name" value="CYTOCHROME_P450"/>
    <property type="match status" value="1"/>
</dbReference>
<dbReference type="GO" id="GO:0005506">
    <property type="term" value="F:iron ion binding"/>
    <property type="evidence" value="ECO:0007669"/>
    <property type="project" value="InterPro"/>
</dbReference>
<dbReference type="InterPro" id="IPR036396">
    <property type="entry name" value="Cyt_P450_sf"/>
</dbReference>
<dbReference type="Gene3D" id="1.10.630.10">
    <property type="entry name" value="Cytochrome P450"/>
    <property type="match status" value="1"/>
</dbReference>
<keyword evidence="5 7" id="KW-0408">Iron</keyword>